<dbReference type="AlphaFoldDB" id="A0A9Q3DXL8"/>
<feature type="region of interest" description="Disordered" evidence="1">
    <location>
        <begin position="69"/>
        <end position="88"/>
    </location>
</feature>
<reference evidence="2" key="1">
    <citation type="submission" date="2021-03" db="EMBL/GenBank/DDBJ databases">
        <title>Draft genome sequence of rust myrtle Austropuccinia psidii MF-1, a brazilian biotype.</title>
        <authorList>
            <person name="Quecine M.C."/>
            <person name="Pachon D.M.R."/>
            <person name="Bonatelli M.L."/>
            <person name="Correr F.H."/>
            <person name="Franceschini L.M."/>
            <person name="Leite T.F."/>
            <person name="Margarido G.R.A."/>
            <person name="Almeida C.A."/>
            <person name="Ferrarezi J.A."/>
            <person name="Labate C.A."/>
        </authorList>
    </citation>
    <scope>NUCLEOTIDE SEQUENCE</scope>
    <source>
        <strain evidence="2">MF-1</strain>
    </source>
</reference>
<proteinExistence type="predicted"/>
<accession>A0A9Q3DXL8</accession>
<comment type="caution">
    <text evidence="2">The sequence shown here is derived from an EMBL/GenBank/DDBJ whole genome shotgun (WGS) entry which is preliminary data.</text>
</comment>
<name>A0A9Q3DXL8_9BASI</name>
<gene>
    <name evidence="2" type="ORF">O181_051710</name>
</gene>
<feature type="compositionally biased region" description="Polar residues" evidence="1">
    <location>
        <begin position="69"/>
        <end position="79"/>
    </location>
</feature>
<evidence type="ECO:0000313" key="2">
    <source>
        <dbReference type="EMBL" id="MBW0511995.1"/>
    </source>
</evidence>
<dbReference type="Proteomes" id="UP000765509">
    <property type="component" value="Unassembled WGS sequence"/>
</dbReference>
<evidence type="ECO:0000313" key="3">
    <source>
        <dbReference type="Proteomes" id="UP000765509"/>
    </source>
</evidence>
<sequence length="88" mass="9976">MWVLELHCGHAGIKFLSTFKSLLPEQNPPYHSYDSVTHHQAYPSPLVEHPPYNYDPHPNTHQTQLIINDGVPTNYSGPSQEYDDFGAS</sequence>
<evidence type="ECO:0000256" key="1">
    <source>
        <dbReference type="SAM" id="MobiDB-lite"/>
    </source>
</evidence>
<protein>
    <submittedName>
        <fullName evidence="2">Uncharacterized protein</fullName>
    </submittedName>
</protein>
<organism evidence="2 3">
    <name type="scientific">Austropuccinia psidii MF-1</name>
    <dbReference type="NCBI Taxonomy" id="1389203"/>
    <lineage>
        <taxon>Eukaryota</taxon>
        <taxon>Fungi</taxon>
        <taxon>Dikarya</taxon>
        <taxon>Basidiomycota</taxon>
        <taxon>Pucciniomycotina</taxon>
        <taxon>Pucciniomycetes</taxon>
        <taxon>Pucciniales</taxon>
        <taxon>Sphaerophragmiaceae</taxon>
        <taxon>Austropuccinia</taxon>
    </lineage>
</organism>
<feature type="region of interest" description="Disordered" evidence="1">
    <location>
        <begin position="42"/>
        <end position="62"/>
    </location>
</feature>
<keyword evidence="3" id="KW-1185">Reference proteome</keyword>
<dbReference type="EMBL" id="AVOT02022523">
    <property type="protein sequence ID" value="MBW0511995.1"/>
    <property type="molecule type" value="Genomic_DNA"/>
</dbReference>